<dbReference type="EMBL" id="JBHSBI010000019">
    <property type="protein sequence ID" value="MFC4012106.1"/>
    <property type="molecule type" value="Genomic_DNA"/>
</dbReference>
<organism evidence="6 7">
    <name type="scientific">Nonomuraea purpurea</name>
    <dbReference type="NCBI Taxonomy" id="1849276"/>
    <lineage>
        <taxon>Bacteria</taxon>
        <taxon>Bacillati</taxon>
        <taxon>Actinomycetota</taxon>
        <taxon>Actinomycetes</taxon>
        <taxon>Streptosporangiales</taxon>
        <taxon>Streptosporangiaceae</taxon>
        <taxon>Nonomuraea</taxon>
    </lineage>
</organism>
<keyword evidence="3" id="KW-0547">Nucleotide-binding</keyword>
<protein>
    <submittedName>
        <fullName evidence="6">Uncharacterized protein</fullName>
    </submittedName>
</protein>
<evidence type="ECO:0000256" key="4">
    <source>
        <dbReference type="ARBA" id="ARBA00022840"/>
    </source>
</evidence>
<evidence type="ECO:0000256" key="5">
    <source>
        <dbReference type="ARBA" id="ARBA00023251"/>
    </source>
</evidence>
<sequence length="120" mass="13449">MREFIVETNRAGRTTVILTTHDLADVEALCKRIILIDHGKVLFDGAIDVLVNEPRRLVVTLESDPEEVRGVSRDGEGRYVFEIHDDLPGMIASIAAEHIIRDLSIVEPDLESVIKGIYTR</sequence>
<evidence type="ECO:0000256" key="2">
    <source>
        <dbReference type="ARBA" id="ARBA00022448"/>
    </source>
</evidence>
<dbReference type="PANTHER" id="PTHR42711">
    <property type="entry name" value="ABC TRANSPORTER ATP-BINDING PROTEIN"/>
    <property type="match status" value="1"/>
</dbReference>
<comment type="caution">
    <text evidence="6">The sequence shown here is derived from an EMBL/GenBank/DDBJ whole genome shotgun (WGS) entry which is preliminary data.</text>
</comment>
<dbReference type="SUPFAM" id="SSF52540">
    <property type="entry name" value="P-loop containing nucleoside triphosphate hydrolases"/>
    <property type="match status" value="1"/>
</dbReference>
<keyword evidence="4" id="KW-0067">ATP-binding</keyword>
<comment type="subcellular location">
    <subcellularLocation>
        <location evidence="1">Cell membrane</location>
        <topology evidence="1">Peripheral membrane protein</topology>
    </subcellularLocation>
</comment>
<accession>A0ABV8GDU9</accession>
<dbReference type="InterPro" id="IPR050763">
    <property type="entry name" value="ABC_transporter_ATP-binding"/>
</dbReference>
<reference evidence="7" key="1">
    <citation type="journal article" date="2019" name="Int. J. Syst. Evol. Microbiol.">
        <title>The Global Catalogue of Microorganisms (GCM) 10K type strain sequencing project: providing services to taxonomists for standard genome sequencing and annotation.</title>
        <authorList>
            <consortium name="The Broad Institute Genomics Platform"/>
            <consortium name="The Broad Institute Genome Sequencing Center for Infectious Disease"/>
            <person name="Wu L."/>
            <person name="Ma J."/>
        </authorList>
    </citation>
    <scope>NUCLEOTIDE SEQUENCE [LARGE SCALE GENOMIC DNA]</scope>
    <source>
        <strain evidence="7">TBRC 1276</strain>
    </source>
</reference>
<keyword evidence="5" id="KW-0046">Antibiotic resistance</keyword>
<dbReference type="Gene3D" id="3.40.50.300">
    <property type="entry name" value="P-loop containing nucleotide triphosphate hydrolases"/>
    <property type="match status" value="1"/>
</dbReference>
<evidence type="ECO:0000313" key="6">
    <source>
        <dbReference type="EMBL" id="MFC4012106.1"/>
    </source>
</evidence>
<keyword evidence="2" id="KW-0813">Transport</keyword>
<evidence type="ECO:0000256" key="1">
    <source>
        <dbReference type="ARBA" id="ARBA00004202"/>
    </source>
</evidence>
<dbReference type="PANTHER" id="PTHR42711:SF1">
    <property type="entry name" value="ABC-TRANSPORT PROTEIN, ATP-BINDING COMPONENT"/>
    <property type="match status" value="1"/>
</dbReference>
<proteinExistence type="predicted"/>
<dbReference type="RefSeq" id="WP_379532027.1">
    <property type="nucleotide sequence ID" value="NZ_JBHSBI010000019.1"/>
</dbReference>
<dbReference type="Proteomes" id="UP001595851">
    <property type="component" value="Unassembled WGS sequence"/>
</dbReference>
<name>A0ABV8GDU9_9ACTN</name>
<gene>
    <name evidence="6" type="ORF">ACFOY2_33065</name>
</gene>
<keyword evidence="7" id="KW-1185">Reference proteome</keyword>
<evidence type="ECO:0000256" key="3">
    <source>
        <dbReference type="ARBA" id="ARBA00022741"/>
    </source>
</evidence>
<evidence type="ECO:0000313" key="7">
    <source>
        <dbReference type="Proteomes" id="UP001595851"/>
    </source>
</evidence>
<dbReference type="InterPro" id="IPR027417">
    <property type="entry name" value="P-loop_NTPase"/>
</dbReference>